<accession>A0AA96FDV5</accession>
<dbReference type="Pfam" id="PF00553">
    <property type="entry name" value="CBM_2"/>
    <property type="match status" value="1"/>
</dbReference>
<proteinExistence type="predicted"/>
<dbReference type="CDD" id="cd10283">
    <property type="entry name" value="MnuA_DNase1-like"/>
    <property type="match status" value="1"/>
</dbReference>
<dbReference type="InterPro" id="IPR012291">
    <property type="entry name" value="CBM2_carb-bd_dom_sf"/>
</dbReference>
<dbReference type="SMART" id="SM00637">
    <property type="entry name" value="CBD_II"/>
    <property type="match status" value="1"/>
</dbReference>
<gene>
    <name evidence="6" type="ORF">RN607_10360</name>
</gene>
<dbReference type="InterPro" id="IPR008965">
    <property type="entry name" value="CBM2/CBM3_carb-bd_dom_sf"/>
</dbReference>
<dbReference type="RefSeq" id="WP_313542459.1">
    <property type="nucleotide sequence ID" value="NZ_CP134880.1"/>
</dbReference>
<dbReference type="InterPro" id="IPR001322">
    <property type="entry name" value="Lamin_tail_dom"/>
</dbReference>
<keyword evidence="3" id="KW-0732">Signal</keyword>
<evidence type="ECO:0000259" key="5">
    <source>
        <dbReference type="PROSITE" id="PS51841"/>
    </source>
</evidence>
<dbReference type="Pfam" id="PF00932">
    <property type="entry name" value="LTD"/>
    <property type="match status" value="1"/>
</dbReference>
<feature type="domain" description="LTD" evidence="5">
    <location>
        <begin position="16"/>
        <end position="144"/>
    </location>
</feature>
<protein>
    <submittedName>
        <fullName evidence="6">ExeM/NucH family extracellular endonuclease</fullName>
    </submittedName>
</protein>
<dbReference type="PROSITE" id="PS51173">
    <property type="entry name" value="CBM2"/>
    <property type="match status" value="1"/>
</dbReference>
<dbReference type="SUPFAM" id="SSF49384">
    <property type="entry name" value="Carbohydrate-binding domain"/>
    <property type="match status" value="1"/>
</dbReference>
<evidence type="ECO:0000313" key="6">
    <source>
        <dbReference type="EMBL" id="WNM26600.1"/>
    </source>
</evidence>
<keyword evidence="6" id="KW-0540">Nuclease</keyword>
<dbReference type="NCBIfam" id="NF033681">
    <property type="entry name" value="ExeM_NucH_DNase"/>
    <property type="match status" value="1"/>
</dbReference>
<dbReference type="AlphaFoldDB" id="A0AA96FDV5"/>
<dbReference type="SUPFAM" id="SSF56219">
    <property type="entry name" value="DNase I-like"/>
    <property type="match status" value="1"/>
</dbReference>
<keyword evidence="2" id="KW-0326">Glycosidase</keyword>
<dbReference type="PANTHER" id="PTHR42834">
    <property type="entry name" value="ENDONUCLEASE/EXONUCLEASE/PHOSPHATASE FAMILY PROTEIN (AFU_ORTHOLOGUE AFUA_3G09210)"/>
    <property type="match status" value="1"/>
</dbReference>
<evidence type="ECO:0000256" key="2">
    <source>
        <dbReference type="ARBA" id="ARBA00023295"/>
    </source>
</evidence>
<sequence>MRARALASAALVAMGATTLVALPAAAADGDALHDLIISEYIEGSSSNKAIEIYNGTTDAIDLGGYTLALYSNGATSATYHNTLSGTIAAGQTQVYYNSSATQAIKDVAGSVSLSSVNFNGDDAVVLYYGDLATGTVVDSIGQVGLQVVWTGGTAGDATGSTRDRTLVRDAAVCSGDADPTDVYDLAGWTGYATDTFGYLGSHTTTCAAGAYTPAGSGDGGDTGGGTDEPSVTKISAIQGSGETSPLTGQIVTIEGVVVGDYQGDGGDYQLSGFHVQSLDADADGDPATSEGVFVYDYSDPVALGDLVSVRGKVTEYKGVTEIGSVTDVTVMSSGNTVTPATVTLPLTSADELERYESMLVTFPQALSVTELYNQARYGEVLLSSGGRLDQPTAVVAPGPDAIALQAANDLNQITLDDATNAQNPWPLVYGVDGQNVTSSTSLRGGDTVTGLVGVLDYYQSGGGYRVRAVGDLSDSGLVPGGVIPLFESTNPRPAEPEDVGGSIQVAGFNVLNYFLTVDDGKHDVCGAAQTMECRGADSAQEQSKQRAKLLQALSALDADVIGLAELENTPGVDTAGDLASGLNDLLGTDVWAPVETGVIGTDAIRVGMIYRTDKVALAGDFTLMDSSVDARFVDDRNRPSLAQSFTDLSTGGDFTVVANHLKSKGSCPAADSPEAGTADDDSGDGAGCWNATRTAAAEALVDWIDSGAAGNGDPDVIMVGDFNSYAKEDPIQVLVDAGYVQLGDGDYSYVYSGQWGSLDYGFASPSMAAQVTGSSEYHINSDENPVLSYNEEYLSADEIAALYAPDMYRTSDHDPVLVGLQLTPDVHSCQVRYVTHSAWFNPRMGGGFNAQVVLTNTGTEPIDGWDLTWSWSGAEQITQAWRVDVTQDGADVTASSLSYDSLIKPGRQETFGFLGTQVDGVTAPGAFLLNGGYCDMA</sequence>
<name>A0AA96FDV5_9MICO</name>
<keyword evidence="1" id="KW-0378">Hydrolase</keyword>
<evidence type="ECO:0000256" key="3">
    <source>
        <dbReference type="SAM" id="SignalP"/>
    </source>
</evidence>
<dbReference type="InterPro" id="IPR036691">
    <property type="entry name" value="Endo/exonu/phosph_ase_sf"/>
</dbReference>
<evidence type="ECO:0000259" key="4">
    <source>
        <dbReference type="PROSITE" id="PS51173"/>
    </source>
</evidence>
<dbReference type="InterPro" id="IPR005135">
    <property type="entry name" value="Endo/exonuclease/phosphatase"/>
</dbReference>
<dbReference type="GO" id="GO:0004519">
    <property type="term" value="F:endonuclease activity"/>
    <property type="evidence" value="ECO:0007669"/>
    <property type="project" value="UniProtKB-KW"/>
</dbReference>
<organism evidence="6">
    <name type="scientific">Demequina capsici</name>
    <dbReference type="NCBI Taxonomy" id="3075620"/>
    <lineage>
        <taxon>Bacteria</taxon>
        <taxon>Bacillati</taxon>
        <taxon>Actinomycetota</taxon>
        <taxon>Actinomycetes</taxon>
        <taxon>Micrococcales</taxon>
        <taxon>Demequinaceae</taxon>
        <taxon>Demequina</taxon>
    </lineage>
</organism>
<dbReference type="SUPFAM" id="SSF74853">
    <property type="entry name" value="Lamin A/C globular tail domain"/>
    <property type="match status" value="1"/>
</dbReference>
<evidence type="ECO:0000256" key="1">
    <source>
        <dbReference type="ARBA" id="ARBA00022801"/>
    </source>
</evidence>
<reference evidence="6" key="1">
    <citation type="submission" date="2023-09" db="EMBL/GenBank/DDBJ databases">
        <title>Demequina sp. a novel bacteria isolated from Capsicum annuum.</title>
        <authorList>
            <person name="Humaira Z."/>
            <person name="Lee J."/>
            <person name="Cho D."/>
        </authorList>
    </citation>
    <scope>NUCLEOTIDE SEQUENCE</scope>
    <source>
        <strain evidence="6">PMTSA13</strain>
    </source>
</reference>
<dbReference type="Pfam" id="PF03372">
    <property type="entry name" value="Exo_endo_phos"/>
    <property type="match status" value="1"/>
</dbReference>
<dbReference type="GO" id="GO:0030247">
    <property type="term" value="F:polysaccharide binding"/>
    <property type="evidence" value="ECO:0007669"/>
    <property type="project" value="UniProtKB-UniRule"/>
</dbReference>
<dbReference type="InterPro" id="IPR036415">
    <property type="entry name" value="Lamin_tail_dom_sf"/>
</dbReference>
<dbReference type="InterPro" id="IPR001919">
    <property type="entry name" value="CBD2"/>
</dbReference>
<dbReference type="PANTHER" id="PTHR42834:SF1">
    <property type="entry name" value="ENDONUCLEASE_EXONUCLEASE_PHOSPHATASE FAMILY PROTEIN (AFU_ORTHOLOGUE AFUA_3G09210)"/>
    <property type="match status" value="1"/>
</dbReference>
<dbReference type="Gene3D" id="3.60.10.10">
    <property type="entry name" value="Endonuclease/exonuclease/phosphatase"/>
    <property type="match status" value="1"/>
</dbReference>
<keyword evidence="6" id="KW-0255">Endonuclease</keyword>
<dbReference type="InterPro" id="IPR047971">
    <property type="entry name" value="ExeM-like"/>
</dbReference>
<dbReference type="EMBL" id="CP134880">
    <property type="protein sequence ID" value="WNM26600.1"/>
    <property type="molecule type" value="Genomic_DNA"/>
</dbReference>
<dbReference type="CDD" id="cd04486">
    <property type="entry name" value="YhcR_OBF_like"/>
    <property type="match status" value="1"/>
</dbReference>
<dbReference type="KEGG" id="dcp:RN607_10360"/>
<dbReference type="Gene3D" id="2.60.40.290">
    <property type="match status" value="1"/>
</dbReference>
<feature type="domain" description="CBM2" evidence="4">
    <location>
        <begin position="822"/>
        <end position="937"/>
    </location>
</feature>
<dbReference type="GO" id="GO:0005975">
    <property type="term" value="P:carbohydrate metabolic process"/>
    <property type="evidence" value="ECO:0007669"/>
    <property type="project" value="InterPro"/>
</dbReference>
<feature type="chain" id="PRO_5041650006" evidence="3">
    <location>
        <begin position="27"/>
        <end position="937"/>
    </location>
</feature>
<dbReference type="Proteomes" id="UP001303408">
    <property type="component" value="Chromosome"/>
</dbReference>
<dbReference type="GO" id="GO:0004553">
    <property type="term" value="F:hydrolase activity, hydrolyzing O-glycosyl compounds"/>
    <property type="evidence" value="ECO:0007669"/>
    <property type="project" value="InterPro"/>
</dbReference>
<dbReference type="PROSITE" id="PS51841">
    <property type="entry name" value="LTD"/>
    <property type="match status" value="1"/>
</dbReference>
<feature type="signal peptide" evidence="3">
    <location>
        <begin position="1"/>
        <end position="26"/>
    </location>
</feature>